<gene>
    <name evidence="2" type="ORF">NDN08_005327</name>
</gene>
<comment type="caution">
    <text evidence="2">The sequence shown here is derived from an EMBL/GenBank/DDBJ whole genome shotgun (WGS) entry which is preliminary data.</text>
</comment>
<evidence type="ECO:0000313" key="2">
    <source>
        <dbReference type="EMBL" id="KAJ8908622.1"/>
    </source>
</evidence>
<name>A0AAV8V4M7_9RHOD</name>
<protein>
    <submittedName>
        <fullName evidence="2">Uncharacterized protein</fullName>
    </submittedName>
</protein>
<sequence length="377" mass="41161">MKSFYGTALFIAIGFLAATAAAESDNCDPDGEYPYFQRRTNWMSYDDGEYGLQLVAKFYTQSVENEDGSASFQLEVKKQGVIEVLTNLTSVKIGVWPNCDQGSVPNGGAKFQINLSAEDIDQNNLAFRIPVTEMPIPNCLSQDSICMVGAFRGFVGDNETPLRISSQHTDDTQCPGSTPTGPNGVTQCPIGVKWSDASPTPSPTPTPFYNCEKDIQATGLEPSFTCENESNCSSTFSLVVRDMSINVGTLTYSTSSVNGERCFHLAISLNSVGQEYTVTDMYLGLWGADQDLNEIWDNNQEFQIAAPVDPGSPLEWDICPSLLTDMPNCTSMNDMVYISTIEASNDKGGWFLVPGESDCPELEVIPFQGCPVNVEWN</sequence>
<feature type="signal peptide" evidence="1">
    <location>
        <begin position="1"/>
        <end position="24"/>
    </location>
</feature>
<evidence type="ECO:0000256" key="1">
    <source>
        <dbReference type="SAM" id="SignalP"/>
    </source>
</evidence>
<reference evidence="2 3" key="1">
    <citation type="journal article" date="2023" name="Nat. Commun.">
        <title>Origin of minicircular mitochondrial genomes in red algae.</title>
        <authorList>
            <person name="Lee Y."/>
            <person name="Cho C.H."/>
            <person name="Lee Y.M."/>
            <person name="Park S.I."/>
            <person name="Yang J.H."/>
            <person name="West J.A."/>
            <person name="Bhattacharya D."/>
            <person name="Yoon H.S."/>
        </authorList>
    </citation>
    <scope>NUCLEOTIDE SEQUENCE [LARGE SCALE GENOMIC DNA]</scope>
    <source>
        <strain evidence="2 3">CCMP1338</strain>
        <tissue evidence="2">Whole cell</tissue>
    </source>
</reference>
<evidence type="ECO:0000313" key="3">
    <source>
        <dbReference type="Proteomes" id="UP001157974"/>
    </source>
</evidence>
<dbReference type="EMBL" id="JAMWBK010000001">
    <property type="protein sequence ID" value="KAJ8908622.1"/>
    <property type="molecule type" value="Genomic_DNA"/>
</dbReference>
<keyword evidence="1" id="KW-0732">Signal</keyword>
<organism evidence="2 3">
    <name type="scientific">Rhodosorus marinus</name>
    <dbReference type="NCBI Taxonomy" id="101924"/>
    <lineage>
        <taxon>Eukaryota</taxon>
        <taxon>Rhodophyta</taxon>
        <taxon>Stylonematophyceae</taxon>
        <taxon>Stylonematales</taxon>
        <taxon>Stylonemataceae</taxon>
        <taxon>Rhodosorus</taxon>
    </lineage>
</organism>
<accession>A0AAV8V4M7</accession>
<keyword evidence="3" id="KW-1185">Reference proteome</keyword>
<feature type="chain" id="PRO_5043586263" evidence="1">
    <location>
        <begin position="25"/>
        <end position="377"/>
    </location>
</feature>
<dbReference type="Proteomes" id="UP001157974">
    <property type="component" value="Unassembled WGS sequence"/>
</dbReference>
<proteinExistence type="predicted"/>
<dbReference type="AlphaFoldDB" id="A0AAV8V4M7"/>